<organism evidence="2 3">
    <name type="scientific">Veiled chameleon serpentovirus A</name>
    <dbReference type="NCBI Taxonomy" id="2806429"/>
    <lineage>
        <taxon>Viruses</taxon>
        <taxon>Riboviria</taxon>
        <taxon>Orthornavirae</taxon>
        <taxon>Pisuviricota</taxon>
        <taxon>Pisoniviricetes</taxon>
        <taxon>Nidovirales</taxon>
        <taxon>Tornidovirineae</taxon>
        <taxon>Tobaniviridae</taxon>
        <taxon>Serpentovirinae</taxon>
        <taxon>Lyctovirus</taxon>
        <taxon>Chalatovirus</taxon>
        <taxon>Lyctovirus alpa</taxon>
    </lineage>
</organism>
<keyword evidence="3" id="KW-1185">Reference proteome</keyword>
<evidence type="ECO:0000256" key="1">
    <source>
        <dbReference type="SAM" id="MobiDB-lite"/>
    </source>
</evidence>
<feature type="compositionally biased region" description="Basic residues" evidence="1">
    <location>
        <begin position="24"/>
        <end position="42"/>
    </location>
</feature>
<feature type="region of interest" description="Disordered" evidence="1">
    <location>
        <begin position="18"/>
        <end position="59"/>
    </location>
</feature>
<sequence>MSTNGQINVDDLVKALKATTGQGSKKKGNNNKKKGNQKKKQNQNKNGGGNNSGNKAPNALDKKIDALSKVVLKLAGANPNNNQYQFFRNNGDPVPTMPHPPDHDKDLRYQAVASGMANMSKEVAAAFRSGAGMLTTDGKKLVFHLEWIPIKMQDNGKLGEHKGAIKDDDE</sequence>
<proteinExistence type="predicted"/>
<accession>A0AAE7P763</accession>
<protein>
    <submittedName>
        <fullName evidence="2">Uncharacterized protein</fullName>
    </submittedName>
</protein>
<dbReference type="Gene3D" id="6.10.140.90">
    <property type="match status" value="1"/>
</dbReference>
<dbReference type="Proteomes" id="UP000829831">
    <property type="component" value="Segment"/>
</dbReference>
<dbReference type="EMBL" id="MT997160">
    <property type="protein sequence ID" value="QRC47054.1"/>
    <property type="molecule type" value="Viral_cRNA"/>
</dbReference>
<dbReference type="KEGG" id="vg:80539533"/>
<evidence type="ECO:0000313" key="3">
    <source>
        <dbReference type="Proteomes" id="UP000829831"/>
    </source>
</evidence>
<dbReference type="RefSeq" id="YP_010800882.1">
    <property type="nucleotide sequence ID" value="NC_076912.1"/>
</dbReference>
<dbReference type="GeneID" id="80539533"/>
<evidence type="ECO:0000313" key="2">
    <source>
        <dbReference type="EMBL" id="QRC47054.1"/>
    </source>
</evidence>
<reference evidence="2" key="1">
    <citation type="journal article" date="2020" name="Viruses">
        <title>Serpentovirus (Nidovirus) and Orthoreovirus Coinfection in Captive Veiled Chameleons (Chamaeleo calyptratus) with Respiratory Disease.</title>
        <authorList>
            <person name="Hoon-Hanks L.L."/>
            <person name="Stohr A.C."/>
            <person name="Anderson A.J."/>
            <person name="Evans D.E."/>
            <person name="Nevarez J.G."/>
            <person name="Diaz R.E."/>
            <person name="Rodgers C.P."/>
            <person name="Cross S.T."/>
            <person name="Steiner H.R."/>
            <person name="Parker R.R."/>
            <person name="Stenglein M.D."/>
        </authorList>
    </citation>
    <scope>NUCLEOTIDE SEQUENCE</scope>
    <source>
        <strain evidence="2">A</strain>
    </source>
</reference>
<name>A0AAE7P763_9NIDO</name>